<sequence length="56" mass="6117">ASTRSSRRMKSRPDSTRSDQATSAASRAIFFSRSASASRSSARLRAIVVCVNYSNF</sequence>
<feature type="non-terminal residue" evidence="2">
    <location>
        <position position="56"/>
    </location>
</feature>
<dbReference type="EMBL" id="UINC01016225">
    <property type="protein sequence ID" value="SVA67721.1"/>
    <property type="molecule type" value="Genomic_DNA"/>
</dbReference>
<evidence type="ECO:0000256" key="1">
    <source>
        <dbReference type="SAM" id="MobiDB-lite"/>
    </source>
</evidence>
<protein>
    <submittedName>
        <fullName evidence="2">Uncharacterized protein</fullName>
    </submittedName>
</protein>
<reference evidence="2" key="1">
    <citation type="submission" date="2018-05" db="EMBL/GenBank/DDBJ databases">
        <authorList>
            <person name="Lanie J.A."/>
            <person name="Ng W.-L."/>
            <person name="Kazmierczak K.M."/>
            <person name="Andrzejewski T.M."/>
            <person name="Davidsen T.M."/>
            <person name="Wayne K.J."/>
            <person name="Tettelin H."/>
            <person name="Glass J.I."/>
            <person name="Rusch D."/>
            <person name="Podicherti R."/>
            <person name="Tsui H.-C.T."/>
            <person name="Winkler M.E."/>
        </authorList>
    </citation>
    <scope>NUCLEOTIDE SEQUENCE</scope>
</reference>
<organism evidence="2">
    <name type="scientific">marine metagenome</name>
    <dbReference type="NCBI Taxonomy" id="408172"/>
    <lineage>
        <taxon>unclassified sequences</taxon>
        <taxon>metagenomes</taxon>
        <taxon>ecological metagenomes</taxon>
    </lineage>
</organism>
<proteinExistence type="predicted"/>
<feature type="non-terminal residue" evidence="2">
    <location>
        <position position="1"/>
    </location>
</feature>
<feature type="compositionally biased region" description="Basic residues" evidence="1">
    <location>
        <begin position="1"/>
        <end position="10"/>
    </location>
</feature>
<dbReference type="AlphaFoldDB" id="A0A381XTI4"/>
<feature type="region of interest" description="Disordered" evidence="1">
    <location>
        <begin position="1"/>
        <end position="25"/>
    </location>
</feature>
<evidence type="ECO:0000313" key="2">
    <source>
        <dbReference type="EMBL" id="SVA67721.1"/>
    </source>
</evidence>
<gene>
    <name evidence="2" type="ORF">METZ01_LOCUS120575</name>
</gene>
<name>A0A381XTI4_9ZZZZ</name>
<accession>A0A381XTI4</accession>